<proteinExistence type="predicted"/>
<dbReference type="Pfam" id="PF10342">
    <property type="entry name" value="Kre9_KNH"/>
    <property type="match status" value="1"/>
</dbReference>
<keyword evidence="6" id="KW-1185">Reference proteome</keyword>
<dbReference type="InterPro" id="IPR006530">
    <property type="entry name" value="YD"/>
</dbReference>
<evidence type="ECO:0000259" key="3">
    <source>
        <dbReference type="Pfam" id="PF10342"/>
    </source>
</evidence>
<dbReference type="EMBL" id="QFGA01000001">
    <property type="protein sequence ID" value="TEB08332.1"/>
    <property type="molecule type" value="Genomic_DNA"/>
</dbReference>
<dbReference type="InterPro" id="IPR018466">
    <property type="entry name" value="Kre9/Knh1-like_N"/>
</dbReference>
<evidence type="ECO:0000313" key="5">
    <source>
        <dbReference type="EMBL" id="TEB08332.1"/>
    </source>
</evidence>
<name>A0A4Y7RI09_9FIRM</name>
<dbReference type="Proteomes" id="UP000298324">
    <property type="component" value="Unassembled WGS sequence"/>
</dbReference>
<sequence>MFKPISYIGMIFVLLVLLFISRPASAAVYTYDALNRLTSVTYQNGQKIVYTYDPGGNMLSVSHHSSPDTTPPTVKNTDPVDGATNVSVSASVYVAFSETVVEDVYFEDINIRNTNDNSVVNYIYSINGDTLILDPVNDFSSSVTYAVYVPAGAVKDSAGNSLENDYIFSFTTGELASGFTVTTPNGGEDWTAGATKEITWTYAGAGCDSDVRISLYKGGVFQYVIVSSVLPESGSYSWTIPASQAAGDDYQIRITRNADTGVYDYSDASFTINALQ</sequence>
<dbReference type="Gene3D" id="2.180.10.10">
    <property type="entry name" value="RHS repeat-associated core"/>
    <property type="match status" value="1"/>
</dbReference>
<feature type="domain" description="SbsA Ig-like" evidence="4">
    <location>
        <begin position="68"/>
        <end position="172"/>
    </location>
</feature>
<organism evidence="5 6">
    <name type="scientific">Pelotomaculum schinkii</name>
    <dbReference type="NCBI Taxonomy" id="78350"/>
    <lineage>
        <taxon>Bacteria</taxon>
        <taxon>Bacillati</taxon>
        <taxon>Bacillota</taxon>
        <taxon>Clostridia</taxon>
        <taxon>Eubacteriales</taxon>
        <taxon>Desulfotomaculaceae</taxon>
        <taxon>Pelotomaculum</taxon>
    </lineage>
</organism>
<gene>
    <name evidence="5" type="ORF">Psch_01893</name>
</gene>
<dbReference type="AlphaFoldDB" id="A0A4Y7RI09"/>
<feature type="domain" description="Yeast cell wall synthesis Kre9/Knh1-like N-terminal" evidence="3">
    <location>
        <begin position="183"/>
        <end position="268"/>
    </location>
</feature>
<dbReference type="Pfam" id="PF05593">
    <property type="entry name" value="RHS_repeat"/>
    <property type="match status" value="1"/>
</dbReference>
<dbReference type="Pfam" id="PF13205">
    <property type="entry name" value="Big_5"/>
    <property type="match status" value="1"/>
</dbReference>
<evidence type="ECO:0000256" key="2">
    <source>
        <dbReference type="SAM" id="SignalP"/>
    </source>
</evidence>
<dbReference type="NCBIfam" id="TIGR01643">
    <property type="entry name" value="YD_repeat_2x"/>
    <property type="match status" value="1"/>
</dbReference>
<evidence type="ECO:0000256" key="1">
    <source>
        <dbReference type="ARBA" id="ARBA00022729"/>
    </source>
</evidence>
<feature type="signal peptide" evidence="2">
    <location>
        <begin position="1"/>
        <end position="26"/>
    </location>
</feature>
<protein>
    <submittedName>
        <fullName evidence="5">Ser-Thr-rich glycosyl-phosphatidyl-inositol-anchored membrane family protein</fullName>
    </submittedName>
</protein>
<dbReference type="InterPro" id="IPR032812">
    <property type="entry name" value="SbsA_Ig"/>
</dbReference>
<keyword evidence="1 2" id="KW-0732">Signal</keyword>
<comment type="caution">
    <text evidence="5">The sequence shown here is derived from an EMBL/GenBank/DDBJ whole genome shotgun (WGS) entry which is preliminary data.</text>
</comment>
<dbReference type="InterPro" id="IPR031325">
    <property type="entry name" value="RHS_repeat"/>
</dbReference>
<reference evidence="5 6" key="1">
    <citation type="journal article" date="2018" name="Environ. Microbiol.">
        <title>Novel energy conservation strategies and behaviour of Pelotomaculum schinkii driving syntrophic propionate catabolism.</title>
        <authorList>
            <person name="Hidalgo-Ahumada C.A.P."/>
            <person name="Nobu M.K."/>
            <person name="Narihiro T."/>
            <person name="Tamaki H."/>
            <person name="Liu W.T."/>
            <person name="Kamagata Y."/>
            <person name="Stams A.J.M."/>
            <person name="Imachi H."/>
            <person name="Sousa D.Z."/>
        </authorList>
    </citation>
    <scope>NUCLEOTIDE SEQUENCE [LARGE SCALE GENOMIC DNA]</scope>
    <source>
        <strain evidence="5 6">HH</strain>
    </source>
</reference>
<evidence type="ECO:0000313" key="6">
    <source>
        <dbReference type="Proteomes" id="UP000298324"/>
    </source>
</evidence>
<evidence type="ECO:0000259" key="4">
    <source>
        <dbReference type="Pfam" id="PF13205"/>
    </source>
</evidence>
<feature type="chain" id="PRO_5021324272" evidence="2">
    <location>
        <begin position="27"/>
        <end position="276"/>
    </location>
</feature>
<accession>A0A4Y7RI09</accession>